<gene>
    <name evidence="3" type="ORF">ACM46_11875</name>
</gene>
<keyword evidence="4" id="KW-1185">Reference proteome</keyword>
<organism evidence="3 4">
    <name type="scientific">Chryseobacterium angstadtii</name>
    <dbReference type="NCBI Taxonomy" id="558151"/>
    <lineage>
        <taxon>Bacteria</taxon>
        <taxon>Pseudomonadati</taxon>
        <taxon>Bacteroidota</taxon>
        <taxon>Flavobacteriia</taxon>
        <taxon>Flavobacteriales</taxon>
        <taxon>Weeksellaceae</taxon>
        <taxon>Chryseobacterium group</taxon>
        <taxon>Chryseobacterium</taxon>
    </lineage>
</organism>
<dbReference type="Proteomes" id="UP000036261">
    <property type="component" value="Unassembled WGS sequence"/>
</dbReference>
<protein>
    <recommendedName>
        <fullName evidence="2">DUF6850 domain-containing protein</fullName>
    </recommendedName>
</protein>
<dbReference type="EMBL" id="LFND01000003">
    <property type="protein sequence ID" value="KMQ65225.1"/>
    <property type="molecule type" value="Genomic_DNA"/>
</dbReference>
<comment type="caution">
    <text evidence="3">The sequence shown here is derived from an EMBL/GenBank/DDBJ whole genome shotgun (WGS) entry which is preliminary data.</text>
</comment>
<dbReference type="STRING" id="558151.ACM46_11875"/>
<evidence type="ECO:0000313" key="4">
    <source>
        <dbReference type="Proteomes" id="UP000036261"/>
    </source>
</evidence>
<feature type="chain" id="PRO_5005290558" description="DUF6850 domain-containing protein" evidence="1">
    <location>
        <begin position="22"/>
        <end position="525"/>
    </location>
</feature>
<keyword evidence="1" id="KW-0732">Signal</keyword>
<evidence type="ECO:0000313" key="3">
    <source>
        <dbReference type="EMBL" id="KMQ65225.1"/>
    </source>
</evidence>
<reference evidence="3 4" key="1">
    <citation type="journal article" date="2013" name="Int. J. Syst. Evol. Microbiol.">
        <title>Chryseobacterium angstadtii sp. nov., isolated from a newt tank.</title>
        <authorList>
            <person name="Kirk K.E."/>
            <person name="Hoffman J.A."/>
            <person name="Smith K.A."/>
            <person name="Strahan B.L."/>
            <person name="Failor K.C."/>
            <person name="Krebs J.E."/>
            <person name="Gale A.N."/>
            <person name="Do T.D."/>
            <person name="Sontag T.C."/>
            <person name="Batties A.M."/>
            <person name="Mistiszyn K."/>
            <person name="Newman J.D."/>
        </authorList>
    </citation>
    <scope>NUCLEOTIDE SEQUENCE [LARGE SCALE GENOMIC DNA]</scope>
    <source>
        <strain evidence="3 4">KM</strain>
    </source>
</reference>
<dbReference type="PATRIC" id="fig|558151.6.peg.2505"/>
<evidence type="ECO:0000259" key="2">
    <source>
        <dbReference type="Pfam" id="PF21012"/>
    </source>
</evidence>
<dbReference type="InterPro" id="IPR049236">
    <property type="entry name" value="DUF6850"/>
</dbReference>
<evidence type="ECO:0000256" key="1">
    <source>
        <dbReference type="SAM" id="SignalP"/>
    </source>
</evidence>
<sequence length="525" mass="61898">MTKTKAVFCLCCFFTFPSIGAQVQSLDSINIDPVEQQLRLQNPEISFSLPLEFTKTAIYFNTEKLNFKRVQTPGQSTQYGFGAAGVFQLNKNVILSGKLDVNRIDEKDVPYILTDERTTDQNYISNPSYFYAPRKSDWMKQNYHIEGKLAYQPVKNLIVTAGVKGSFLKAYANSDPRPEIGNFEYEAEAKIGYIFKKHGVFVKGSYFNRKKESDIIYNITELNAPSNYDTYIRFNKGYGNYYYNDGYKNTEYAYDGISYGLEYRFISDRSFLTVGYENKYYIDRMFFWNIYQSRDENNVLQYYRDKLKITGLKTDRNIIYINYIGNLGKWKWNSDLIFEDQKDMNYDYQNLYTSYRAYNTEIKFQNYFSTFNAKNELFRIGIKAGFGDQDIRDLSVVMHKKLSYFDYVVNAEKELRIATNQKLGVNVSQSLYLPINKLYDYLPYQSNQTNVFVKNIVEPDNAYDTSTQMRLGMQLKYLLDLKKVRYEIYAGVNQTFFVNNDNQYYKSLLNTKVNRYFNFGINFYY</sequence>
<dbReference type="Pfam" id="PF21012">
    <property type="entry name" value="DUF6850"/>
    <property type="match status" value="1"/>
</dbReference>
<feature type="signal peptide" evidence="1">
    <location>
        <begin position="1"/>
        <end position="21"/>
    </location>
</feature>
<accession>A0A0J7L858</accession>
<dbReference type="AlphaFoldDB" id="A0A0J7L858"/>
<feature type="domain" description="DUF6850" evidence="2">
    <location>
        <begin position="52"/>
        <end position="525"/>
    </location>
</feature>
<name>A0A0J7L858_9FLAO</name>
<proteinExistence type="predicted"/>